<evidence type="ECO:0000256" key="4">
    <source>
        <dbReference type="SAM" id="Phobius"/>
    </source>
</evidence>
<reference evidence="6" key="1">
    <citation type="submission" date="2021-01" db="EMBL/GenBank/DDBJ databases">
        <title>Modified the classification status of verrucomicrobia.</title>
        <authorList>
            <person name="Feng X."/>
        </authorList>
    </citation>
    <scope>NUCLEOTIDE SEQUENCE</scope>
    <source>
        <strain evidence="6">JCM 18052</strain>
    </source>
</reference>
<dbReference type="AlphaFoldDB" id="A0A934VCP1"/>
<dbReference type="EMBL" id="JAENIK010000012">
    <property type="protein sequence ID" value="MBK1817176.1"/>
    <property type="molecule type" value="Genomic_DNA"/>
</dbReference>
<evidence type="ECO:0000259" key="5">
    <source>
        <dbReference type="SMART" id="SM00387"/>
    </source>
</evidence>
<evidence type="ECO:0000313" key="7">
    <source>
        <dbReference type="Proteomes" id="UP000600139"/>
    </source>
</evidence>
<keyword evidence="7" id="KW-1185">Reference proteome</keyword>
<sequence>MRSVEASYAERPADGLPCVIDGQDAGLTGWSVFPRTDEAHKLLIRTVSPVYAETFDVTLCFLSGLPKRYFGDFTISCTSDPQPSLEGTWHRLVPQRFTATGTELRQGENGHLIAGSGDNMIADAVFQARFPAPRQAVTGFLIEVTPFVKPGSPELRVSWNEYRDFCLTEFRVEATLPGTTNIALGCPVTSSHPLWAGMSANVLTDGFPGSFNHPAEAGHGEAFHFGIDLGSVRAIDHLALRGRADGYALDRLTRVRVRLYDQPAESGAAPVWEAMDRADGSHPSAGSIDVLQVAGHAPVRGRYLRLSSDSPVPLSPQLAEVEVYETITPSLVSIKVDGRPMPHENNPRVPPGTSVMTAALSIPGAGLPENLPIRWRLRGLHDDWQSIQGLNVEVHRPPPGNYHLEAQVGHSDGRWDNSMLSLPLTVLAPFWRTPVFYGLSAAACLATAFAILHTLARRRRARELATWQHQSALVEERRRIARDMHDEVGARLSQLALMQDLIIRQHPMPAAAELSLRELAANTRQTVDALDQVVWAVNPLNDTLAGVAEYLPCLATGYLIPLAVHCRLDAPFEWPEVEVRAQVRHEITLAFREALQNIAKHSGAGMVTLTLRYEAPELVIRLADDGRGLPETPAGPGKDGLANMRSRLATIGGVCVIRDREEGGTEVEMRAPLIPSKS</sequence>
<feature type="transmembrane region" description="Helical" evidence="4">
    <location>
        <begin position="435"/>
        <end position="456"/>
    </location>
</feature>
<keyword evidence="4" id="KW-0812">Transmembrane</keyword>
<dbReference type="Proteomes" id="UP000600139">
    <property type="component" value="Unassembled WGS sequence"/>
</dbReference>
<evidence type="ECO:0000256" key="3">
    <source>
        <dbReference type="ARBA" id="ARBA00023012"/>
    </source>
</evidence>
<name>A0A934VCP1_9BACT</name>
<gene>
    <name evidence="6" type="ORF">JIN84_16265</name>
</gene>
<dbReference type="InterPro" id="IPR011123">
    <property type="entry name" value="Y_Y_Y"/>
</dbReference>
<keyword evidence="2" id="KW-0418">Kinase</keyword>
<accession>A0A934VCP1</accession>
<keyword evidence="3" id="KW-0902">Two-component regulatory system</keyword>
<keyword evidence="1" id="KW-0808">Transferase</keyword>
<keyword evidence="4" id="KW-1133">Transmembrane helix</keyword>
<dbReference type="Gene3D" id="3.30.565.10">
    <property type="entry name" value="Histidine kinase-like ATPase, C-terminal domain"/>
    <property type="match status" value="1"/>
</dbReference>
<dbReference type="Pfam" id="PF02518">
    <property type="entry name" value="HATPase_c"/>
    <property type="match status" value="1"/>
</dbReference>
<proteinExistence type="predicted"/>
<dbReference type="CDD" id="cd16917">
    <property type="entry name" value="HATPase_UhpB-NarQ-NarX-like"/>
    <property type="match status" value="1"/>
</dbReference>
<dbReference type="Pfam" id="PF07730">
    <property type="entry name" value="HisKA_3"/>
    <property type="match status" value="1"/>
</dbReference>
<protein>
    <recommendedName>
        <fullName evidence="5">Histidine kinase/HSP90-like ATPase domain-containing protein</fullName>
    </recommendedName>
</protein>
<dbReference type="InterPro" id="IPR003594">
    <property type="entry name" value="HATPase_dom"/>
</dbReference>
<evidence type="ECO:0000313" key="6">
    <source>
        <dbReference type="EMBL" id="MBK1817176.1"/>
    </source>
</evidence>
<dbReference type="GO" id="GO:0000155">
    <property type="term" value="F:phosphorelay sensor kinase activity"/>
    <property type="evidence" value="ECO:0007669"/>
    <property type="project" value="InterPro"/>
</dbReference>
<dbReference type="GO" id="GO:0016020">
    <property type="term" value="C:membrane"/>
    <property type="evidence" value="ECO:0007669"/>
    <property type="project" value="InterPro"/>
</dbReference>
<dbReference type="SMART" id="SM00387">
    <property type="entry name" value="HATPase_c"/>
    <property type="match status" value="1"/>
</dbReference>
<dbReference type="SUPFAM" id="SSF49785">
    <property type="entry name" value="Galactose-binding domain-like"/>
    <property type="match status" value="1"/>
</dbReference>
<dbReference type="InterPro" id="IPR008979">
    <property type="entry name" value="Galactose-bd-like_sf"/>
</dbReference>
<evidence type="ECO:0000256" key="1">
    <source>
        <dbReference type="ARBA" id="ARBA00022679"/>
    </source>
</evidence>
<dbReference type="SUPFAM" id="SSF55874">
    <property type="entry name" value="ATPase domain of HSP90 chaperone/DNA topoisomerase II/histidine kinase"/>
    <property type="match status" value="1"/>
</dbReference>
<dbReference type="Gene3D" id="2.60.120.260">
    <property type="entry name" value="Galactose-binding domain-like"/>
    <property type="match status" value="1"/>
</dbReference>
<dbReference type="GO" id="GO:0046983">
    <property type="term" value="F:protein dimerization activity"/>
    <property type="evidence" value="ECO:0007669"/>
    <property type="project" value="InterPro"/>
</dbReference>
<dbReference type="InterPro" id="IPR011712">
    <property type="entry name" value="Sig_transdc_His_kin_sub3_dim/P"/>
</dbReference>
<dbReference type="InterPro" id="IPR013783">
    <property type="entry name" value="Ig-like_fold"/>
</dbReference>
<dbReference type="InterPro" id="IPR050482">
    <property type="entry name" value="Sensor_HK_TwoCompSys"/>
</dbReference>
<dbReference type="PANTHER" id="PTHR24421">
    <property type="entry name" value="NITRATE/NITRITE SENSOR PROTEIN NARX-RELATED"/>
    <property type="match status" value="1"/>
</dbReference>
<organism evidence="6 7">
    <name type="scientific">Luteolibacter yonseiensis</name>
    <dbReference type="NCBI Taxonomy" id="1144680"/>
    <lineage>
        <taxon>Bacteria</taxon>
        <taxon>Pseudomonadati</taxon>
        <taxon>Verrucomicrobiota</taxon>
        <taxon>Verrucomicrobiia</taxon>
        <taxon>Verrucomicrobiales</taxon>
        <taxon>Verrucomicrobiaceae</taxon>
        <taxon>Luteolibacter</taxon>
    </lineage>
</organism>
<dbReference type="RefSeq" id="WP_200352127.1">
    <property type="nucleotide sequence ID" value="NZ_BAABHZ010000001.1"/>
</dbReference>
<dbReference type="InterPro" id="IPR036890">
    <property type="entry name" value="HATPase_C_sf"/>
</dbReference>
<dbReference type="Gene3D" id="2.60.40.10">
    <property type="entry name" value="Immunoglobulins"/>
    <property type="match status" value="1"/>
</dbReference>
<dbReference type="Pfam" id="PF07495">
    <property type="entry name" value="Y_Y_Y"/>
    <property type="match status" value="1"/>
</dbReference>
<dbReference type="Gene3D" id="1.20.5.1930">
    <property type="match status" value="1"/>
</dbReference>
<comment type="caution">
    <text evidence="6">The sequence shown here is derived from an EMBL/GenBank/DDBJ whole genome shotgun (WGS) entry which is preliminary data.</text>
</comment>
<evidence type="ECO:0000256" key="2">
    <source>
        <dbReference type="ARBA" id="ARBA00022777"/>
    </source>
</evidence>
<feature type="domain" description="Histidine kinase/HSP90-like ATPase" evidence="5">
    <location>
        <begin position="582"/>
        <end position="675"/>
    </location>
</feature>
<keyword evidence="4" id="KW-0472">Membrane</keyword>